<accession>G0U0S6</accession>
<evidence type="ECO:0000313" key="1">
    <source>
        <dbReference type="EMBL" id="CCC49676.1"/>
    </source>
</evidence>
<protein>
    <submittedName>
        <fullName evidence="1">Uncharacterized protein</fullName>
    </submittedName>
</protein>
<name>G0U0S6_TRYVY</name>
<organism evidence="1">
    <name type="scientific">Trypanosoma vivax (strain Y486)</name>
    <dbReference type="NCBI Taxonomy" id="1055687"/>
    <lineage>
        <taxon>Eukaryota</taxon>
        <taxon>Discoba</taxon>
        <taxon>Euglenozoa</taxon>
        <taxon>Kinetoplastea</taxon>
        <taxon>Metakinetoplastina</taxon>
        <taxon>Trypanosomatida</taxon>
        <taxon>Trypanosomatidae</taxon>
        <taxon>Trypanosoma</taxon>
        <taxon>Duttonella</taxon>
    </lineage>
</organism>
<proteinExistence type="predicted"/>
<gene>
    <name evidence="1" type="ORF">TVY486_0802850</name>
</gene>
<dbReference type="EMBL" id="HE573024">
    <property type="protein sequence ID" value="CCC49676.1"/>
    <property type="molecule type" value="Genomic_DNA"/>
</dbReference>
<sequence length="104" mass="11885">MHSSVDKRQPLNATKCVLTRPQDVSGDTHTFNYLCTMSRAGGGGGGSLRAGYQSYRYLWCKIRLIANSRKAQKSRYKKELVRARRHHRRREIFSRVTASSNTVP</sequence>
<reference evidence="1" key="1">
    <citation type="journal article" date="2012" name="Proc. Natl. Acad. Sci. U.S.A.">
        <title>Antigenic diversity is generated by distinct evolutionary mechanisms in African trypanosome species.</title>
        <authorList>
            <person name="Jackson A.P."/>
            <person name="Berry A."/>
            <person name="Aslett M."/>
            <person name="Allison H.C."/>
            <person name="Burton P."/>
            <person name="Vavrova-Anderson J."/>
            <person name="Brown R."/>
            <person name="Browne H."/>
            <person name="Corton N."/>
            <person name="Hauser H."/>
            <person name="Gamble J."/>
            <person name="Gilderthorp R."/>
            <person name="Marcello L."/>
            <person name="McQuillan J."/>
            <person name="Otto T.D."/>
            <person name="Quail M.A."/>
            <person name="Sanders M.J."/>
            <person name="van Tonder A."/>
            <person name="Ginger M.L."/>
            <person name="Field M.C."/>
            <person name="Barry J.D."/>
            <person name="Hertz-Fowler C."/>
            <person name="Berriman M."/>
        </authorList>
    </citation>
    <scope>NUCLEOTIDE SEQUENCE</scope>
    <source>
        <strain evidence="1">Y486</strain>
    </source>
</reference>
<dbReference type="AlphaFoldDB" id="G0U0S6"/>